<sequence length="92" mass="10388">TVKSLGNPMCKWRPCSKVMMLNSGVRLPLSNKSFMFKMGKTPCHRITFLQGSLWMKRSGIWMQSLKASPAKGSPLVLRTARPLRRAPQSEKP</sequence>
<dbReference type="AlphaFoldDB" id="A0AAV7SAP5"/>
<evidence type="ECO:0000313" key="2">
    <source>
        <dbReference type="Proteomes" id="UP001066276"/>
    </source>
</evidence>
<feature type="non-terminal residue" evidence="1">
    <location>
        <position position="1"/>
    </location>
</feature>
<proteinExistence type="predicted"/>
<gene>
    <name evidence="1" type="ORF">NDU88_001655</name>
</gene>
<dbReference type="EMBL" id="JANPWB010000008">
    <property type="protein sequence ID" value="KAJ1161168.1"/>
    <property type="molecule type" value="Genomic_DNA"/>
</dbReference>
<name>A0AAV7SAP5_PLEWA</name>
<comment type="caution">
    <text evidence="1">The sequence shown here is derived from an EMBL/GenBank/DDBJ whole genome shotgun (WGS) entry which is preliminary data.</text>
</comment>
<evidence type="ECO:0000313" key="1">
    <source>
        <dbReference type="EMBL" id="KAJ1161168.1"/>
    </source>
</evidence>
<accession>A0AAV7SAP5</accession>
<keyword evidence="2" id="KW-1185">Reference proteome</keyword>
<feature type="non-terminal residue" evidence="1">
    <location>
        <position position="92"/>
    </location>
</feature>
<reference evidence="1" key="1">
    <citation type="journal article" date="2022" name="bioRxiv">
        <title>Sequencing and chromosome-scale assembly of the giantPleurodeles waltlgenome.</title>
        <authorList>
            <person name="Brown T."/>
            <person name="Elewa A."/>
            <person name="Iarovenko S."/>
            <person name="Subramanian E."/>
            <person name="Araus A.J."/>
            <person name="Petzold A."/>
            <person name="Susuki M."/>
            <person name="Suzuki K.-i.T."/>
            <person name="Hayashi T."/>
            <person name="Toyoda A."/>
            <person name="Oliveira C."/>
            <person name="Osipova E."/>
            <person name="Leigh N.D."/>
            <person name="Simon A."/>
            <person name="Yun M.H."/>
        </authorList>
    </citation>
    <scope>NUCLEOTIDE SEQUENCE</scope>
    <source>
        <strain evidence="1">20211129_DDA</strain>
        <tissue evidence="1">Liver</tissue>
    </source>
</reference>
<dbReference type="Proteomes" id="UP001066276">
    <property type="component" value="Chromosome 4_2"/>
</dbReference>
<protein>
    <submittedName>
        <fullName evidence="1">Uncharacterized protein</fullName>
    </submittedName>
</protein>
<organism evidence="1 2">
    <name type="scientific">Pleurodeles waltl</name>
    <name type="common">Iberian ribbed newt</name>
    <dbReference type="NCBI Taxonomy" id="8319"/>
    <lineage>
        <taxon>Eukaryota</taxon>
        <taxon>Metazoa</taxon>
        <taxon>Chordata</taxon>
        <taxon>Craniata</taxon>
        <taxon>Vertebrata</taxon>
        <taxon>Euteleostomi</taxon>
        <taxon>Amphibia</taxon>
        <taxon>Batrachia</taxon>
        <taxon>Caudata</taxon>
        <taxon>Salamandroidea</taxon>
        <taxon>Salamandridae</taxon>
        <taxon>Pleurodelinae</taxon>
        <taxon>Pleurodeles</taxon>
    </lineage>
</organism>